<evidence type="ECO:0000256" key="4">
    <source>
        <dbReference type="ARBA" id="ARBA00023006"/>
    </source>
</evidence>
<evidence type="ECO:0000256" key="7">
    <source>
        <dbReference type="SAM" id="Coils"/>
    </source>
</evidence>
<evidence type="ECO:0000256" key="6">
    <source>
        <dbReference type="RuleBase" id="RU368080"/>
    </source>
</evidence>
<evidence type="ECO:0000256" key="5">
    <source>
        <dbReference type="ARBA" id="ARBA00023136"/>
    </source>
</evidence>
<feature type="domain" description="Autophagy protein ATG17-like" evidence="9">
    <location>
        <begin position="45"/>
        <end position="447"/>
    </location>
</feature>
<dbReference type="Proteomes" id="UP000237438">
    <property type="component" value="Unassembled WGS sequence"/>
</dbReference>
<feature type="coiled-coil region" evidence="7">
    <location>
        <begin position="112"/>
        <end position="174"/>
    </location>
</feature>
<dbReference type="GO" id="GO:0000045">
    <property type="term" value="P:autophagosome assembly"/>
    <property type="evidence" value="ECO:0007669"/>
    <property type="project" value="TreeGrafter"/>
</dbReference>
<organism evidence="10 11">
    <name type="scientific">Erysiphe pulchra</name>
    <dbReference type="NCBI Taxonomy" id="225359"/>
    <lineage>
        <taxon>Eukaryota</taxon>
        <taxon>Fungi</taxon>
        <taxon>Dikarya</taxon>
        <taxon>Ascomycota</taxon>
        <taxon>Pezizomycotina</taxon>
        <taxon>Leotiomycetes</taxon>
        <taxon>Erysiphales</taxon>
        <taxon>Erysiphaceae</taxon>
        <taxon>Erysiphe</taxon>
    </lineage>
</organism>
<dbReference type="STRING" id="225359.A0A2S4PPN2"/>
<proteinExistence type="inferred from homology"/>
<gene>
    <name evidence="10" type="ORF">EPUL_005794</name>
</gene>
<dbReference type="GO" id="GO:0000422">
    <property type="term" value="P:autophagy of mitochondrion"/>
    <property type="evidence" value="ECO:0007669"/>
    <property type="project" value="TreeGrafter"/>
</dbReference>
<dbReference type="GO" id="GO:0030295">
    <property type="term" value="F:protein kinase activator activity"/>
    <property type="evidence" value="ECO:0007669"/>
    <property type="project" value="TreeGrafter"/>
</dbReference>
<reference evidence="10 11" key="1">
    <citation type="submission" date="2017-10" db="EMBL/GenBank/DDBJ databases">
        <title>Development of genomic resources for the powdery mildew, Erysiphe pulchra.</title>
        <authorList>
            <person name="Wadl P.A."/>
            <person name="Mack B.M."/>
            <person name="Moore G."/>
            <person name="Beltz S.B."/>
        </authorList>
    </citation>
    <scope>NUCLEOTIDE SEQUENCE [LARGE SCALE GENOMIC DNA]</scope>
    <source>
        <strain evidence="10">Cflorida</strain>
    </source>
</reference>
<dbReference type="PANTHER" id="PTHR28005">
    <property type="entry name" value="AUTOPHAGY-RELATED PROTEIN 17"/>
    <property type="match status" value="1"/>
</dbReference>
<dbReference type="GO" id="GO:0034045">
    <property type="term" value="C:phagophore assembly site membrane"/>
    <property type="evidence" value="ECO:0007669"/>
    <property type="project" value="UniProtKB-SubCell"/>
</dbReference>
<dbReference type="GO" id="GO:0034727">
    <property type="term" value="P:piecemeal microautophagy of the nucleus"/>
    <property type="evidence" value="ECO:0007669"/>
    <property type="project" value="TreeGrafter"/>
</dbReference>
<comment type="function">
    <text evidence="6">Autophagy-specific protein that functions in response to autophagy-inducing signals as a scaffold to recruit other ATG proteins to organize preautophagosomal structure (PAS) formation. Modulates the timing and magnitude of the autophagy response, such as the size of the sequestering vesicles. Plays particularly a role in pexophagy and nucleophagy.</text>
</comment>
<evidence type="ECO:0000259" key="9">
    <source>
        <dbReference type="Pfam" id="PF04108"/>
    </source>
</evidence>
<evidence type="ECO:0000256" key="1">
    <source>
        <dbReference type="ARBA" id="ARBA00006259"/>
    </source>
</evidence>
<evidence type="ECO:0000256" key="3">
    <source>
        <dbReference type="ARBA" id="ARBA00022490"/>
    </source>
</evidence>
<dbReference type="GO" id="GO:1990316">
    <property type="term" value="C:Atg1/ULK1 kinase complex"/>
    <property type="evidence" value="ECO:0007669"/>
    <property type="project" value="TreeGrafter"/>
</dbReference>
<evidence type="ECO:0000313" key="10">
    <source>
        <dbReference type="EMBL" id="POS83986.1"/>
    </source>
</evidence>
<evidence type="ECO:0000256" key="8">
    <source>
        <dbReference type="SAM" id="MobiDB-lite"/>
    </source>
</evidence>
<name>A0A2S4PPN2_9PEZI</name>
<comment type="subcellular location">
    <subcellularLocation>
        <location evidence="6">Cytoplasm</location>
    </subcellularLocation>
    <subcellularLocation>
        <location evidence="6">Preautophagosomal structure membrane</location>
        <topology evidence="6">Peripheral membrane protein</topology>
    </subcellularLocation>
</comment>
<keyword evidence="7" id="KW-0175">Coiled coil</keyword>
<keyword evidence="4 6" id="KW-0072">Autophagy</keyword>
<dbReference type="InterPro" id="IPR045326">
    <property type="entry name" value="ATG17-like_dom"/>
</dbReference>
<evidence type="ECO:0000256" key="2">
    <source>
        <dbReference type="ARBA" id="ARBA00013806"/>
    </source>
</evidence>
<keyword evidence="3 6" id="KW-0963">Cytoplasm</keyword>
<dbReference type="GO" id="GO:0060090">
    <property type="term" value="F:molecular adaptor activity"/>
    <property type="evidence" value="ECO:0007669"/>
    <property type="project" value="TreeGrafter"/>
</dbReference>
<accession>A0A2S4PPN2</accession>
<sequence length="502" mass="56471">MSTSSRTSQRHTASTPSNTRQAHSMTRGEISLDTLVSHLLAAKLSLASIKTVSRAKEIVISARGALEECAVVTARTSFLRKGIKHQSATLQQFRAGIMAVYDQGQRDFMNVIRTLDAANQRLENTMNTLRSTMVEAAFRPEVEEPRCLLDFVHEQGVETMRDSLKENIREAKQAAQAEFYSAILSLNDDLHAIKLSMKTQSATRSISEYESQIPDLLQSLESHAQQMADLLESLVQHFDLCVTAIRNTEGGTAAVRKAASSQPPGVDVVSVSGVIGSGNIQSNEELISDEEMQEIHDVLEKDAGQVEDVVIELRDLLADMETKHQVILDFVSALNASYEEQMAAFKMLEIIGSRLHGYALASHDFNLRWNDTKASIHLQLSELESIRLFYENYYSSYDALILEVQRRKRCQDQVQAILKKTMDQLDHIYQFDMREREEFRADVGEYLPIDLWPGIGDVTPRWEFVRVDGGINDTVPLLSAEVIERAAKRARKRESINEARLP</sequence>
<dbReference type="Pfam" id="PF04108">
    <property type="entry name" value="ATG17_like"/>
    <property type="match status" value="1"/>
</dbReference>
<keyword evidence="11" id="KW-1185">Reference proteome</keyword>
<feature type="compositionally biased region" description="Polar residues" evidence="8">
    <location>
        <begin position="1"/>
        <end position="24"/>
    </location>
</feature>
<dbReference type="PANTHER" id="PTHR28005:SF1">
    <property type="entry name" value="AUTOPHAGY-RELATED PROTEIN 17"/>
    <property type="match status" value="1"/>
</dbReference>
<comment type="caution">
    <text evidence="10">The sequence shown here is derived from an EMBL/GenBank/DDBJ whole genome shotgun (WGS) entry which is preliminary data.</text>
</comment>
<protein>
    <recommendedName>
        <fullName evidence="2 6">Autophagy-related protein 17</fullName>
    </recommendedName>
</protein>
<feature type="region of interest" description="Disordered" evidence="8">
    <location>
        <begin position="1"/>
        <end position="25"/>
    </location>
</feature>
<evidence type="ECO:0000313" key="11">
    <source>
        <dbReference type="Proteomes" id="UP000237438"/>
    </source>
</evidence>
<keyword evidence="5" id="KW-0472">Membrane</keyword>
<dbReference type="AlphaFoldDB" id="A0A2S4PPN2"/>
<dbReference type="InterPro" id="IPR007240">
    <property type="entry name" value="Atg17"/>
</dbReference>
<dbReference type="OrthoDB" id="1937984at2759"/>
<dbReference type="EMBL" id="PEDP01001241">
    <property type="protein sequence ID" value="POS83986.1"/>
    <property type="molecule type" value="Genomic_DNA"/>
</dbReference>
<comment type="similarity">
    <text evidence="1 6">Belongs to the ATG17 family.</text>
</comment>